<evidence type="ECO:0000256" key="1">
    <source>
        <dbReference type="SAM" id="SignalP"/>
    </source>
</evidence>
<dbReference type="EMBL" id="MHKU01000034">
    <property type="protein sequence ID" value="OGY96373.1"/>
    <property type="molecule type" value="Genomic_DNA"/>
</dbReference>
<dbReference type="AlphaFoldDB" id="A0A1G2C4M5"/>
<evidence type="ECO:0000313" key="3">
    <source>
        <dbReference type="Proteomes" id="UP000176648"/>
    </source>
</evidence>
<proteinExistence type="predicted"/>
<feature type="signal peptide" evidence="1">
    <location>
        <begin position="1"/>
        <end position="24"/>
    </location>
</feature>
<name>A0A1G2C4M5_9BACT</name>
<feature type="chain" id="PRO_5009582220" evidence="1">
    <location>
        <begin position="25"/>
        <end position="287"/>
    </location>
</feature>
<gene>
    <name evidence="2" type="ORF">A2122_01365</name>
</gene>
<comment type="caution">
    <text evidence="2">The sequence shown here is derived from an EMBL/GenBank/DDBJ whole genome shotgun (WGS) entry which is preliminary data.</text>
</comment>
<organism evidence="2 3">
    <name type="scientific">Candidatus Liptonbacteria bacterium GWB1_49_6</name>
    <dbReference type="NCBI Taxonomy" id="1798644"/>
    <lineage>
        <taxon>Bacteria</taxon>
        <taxon>Candidatus Liptoniibacteriota</taxon>
    </lineage>
</organism>
<accession>A0A1G2C4M5</accession>
<evidence type="ECO:0000313" key="2">
    <source>
        <dbReference type="EMBL" id="OGY96373.1"/>
    </source>
</evidence>
<sequence length="287" mass="30005">MKKLVVGIALFVFAAFVFSVATVADVKVTETSSVVRGSVSIYEPVRWPDYPSLSVWTESDTKGSTGIPATTSLRLDLQFTSNCSSSGCNSIYIVAGLQNGSYATDKAARTAHLFVDSANTPMEFIFGIQCSSTVGLDELNAKVNSALDSMFGMEFSTSGLDELRDKAALNSALSAGSSDLGGECWSLYEFPPSLIGTDADLTWLIPAERAGGGSASLSFTDLCGGRGRTDASQLDGAAQMTGHAFGYPAPTIWPGYIGFRSDKTVTRNSSCGPVAMPAIVFNGGGKG</sequence>
<dbReference type="Proteomes" id="UP000176648">
    <property type="component" value="Unassembled WGS sequence"/>
</dbReference>
<keyword evidence="1" id="KW-0732">Signal</keyword>
<reference evidence="2 3" key="1">
    <citation type="journal article" date="2016" name="Nat. Commun.">
        <title>Thousands of microbial genomes shed light on interconnected biogeochemical processes in an aquifer system.</title>
        <authorList>
            <person name="Anantharaman K."/>
            <person name="Brown C.T."/>
            <person name="Hug L.A."/>
            <person name="Sharon I."/>
            <person name="Castelle C.J."/>
            <person name="Probst A.J."/>
            <person name="Thomas B.C."/>
            <person name="Singh A."/>
            <person name="Wilkins M.J."/>
            <person name="Karaoz U."/>
            <person name="Brodie E.L."/>
            <person name="Williams K.H."/>
            <person name="Hubbard S.S."/>
            <person name="Banfield J.F."/>
        </authorList>
    </citation>
    <scope>NUCLEOTIDE SEQUENCE [LARGE SCALE GENOMIC DNA]</scope>
</reference>
<protein>
    <submittedName>
        <fullName evidence="2">Uncharacterized protein</fullName>
    </submittedName>
</protein>